<dbReference type="GO" id="GO:0005737">
    <property type="term" value="C:cytoplasm"/>
    <property type="evidence" value="ECO:0007669"/>
    <property type="project" value="UniProtKB-SubCell"/>
</dbReference>
<dbReference type="InterPro" id="IPR019191">
    <property type="entry name" value="Essential_protein_Yae1_N"/>
</dbReference>
<dbReference type="Pfam" id="PF09811">
    <property type="entry name" value="Yae1_N"/>
    <property type="match status" value="1"/>
</dbReference>
<name>A0AAD7FJG4_9AGAR</name>
<dbReference type="PANTHER" id="PTHR18829">
    <property type="entry name" value="PROTEIN YAE1 HOMOLOG"/>
    <property type="match status" value="1"/>
</dbReference>
<dbReference type="GO" id="GO:0005634">
    <property type="term" value="C:nucleus"/>
    <property type="evidence" value="ECO:0007669"/>
    <property type="project" value="UniProtKB-SubCell"/>
</dbReference>
<feature type="domain" description="Essential protein Yae1 N-terminal" evidence="8">
    <location>
        <begin position="32"/>
        <end position="71"/>
    </location>
</feature>
<organism evidence="9 10">
    <name type="scientific">Roridomyces roridus</name>
    <dbReference type="NCBI Taxonomy" id="1738132"/>
    <lineage>
        <taxon>Eukaryota</taxon>
        <taxon>Fungi</taxon>
        <taxon>Dikarya</taxon>
        <taxon>Basidiomycota</taxon>
        <taxon>Agaricomycotina</taxon>
        <taxon>Agaricomycetes</taxon>
        <taxon>Agaricomycetidae</taxon>
        <taxon>Agaricales</taxon>
        <taxon>Marasmiineae</taxon>
        <taxon>Mycenaceae</taxon>
        <taxon>Roridomyces</taxon>
    </lineage>
</organism>
<comment type="similarity">
    <text evidence="3">Belongs to the YAE1 family.</text>
</comment>
<proteinExistence type="inferred from homology"/>
<evidence type="ECO:0000313" key="9">
    <source>
        <dbReference type="EMBL" id="KAJ7623659.1"/>
    </source>
</evidence>
<accession>A0AAD7FJG4</accession>
<dbReference type="InterPro" id="IPR038881">
    <property type="entry name" value="Yae1-like"/>
</dbReference>
<dbReference type="PANTHER" id="PTHR18829:SF0">
    <property type="entry name" value="PROTEIN YAE1 HOMOLOG"/>
    <property type="match status" value="1"/>
</dbReference>
<evidence type="ECO:0000256" key="6">
    <source>
        <dbReference type="ARBA" id="ARBA00022490"/>
    </source>
</evidence>
<keyword evidence="7" id="KW-0539">Nucleus</keyword>
<evidence type="ECO:0000259" key="8">
    <source>
        <dbReference type="Pfam" id="PF09811"/>
    </source>
</evidence>
<gene>
    <name evidence="9" type="ORF">FB45DRAFT_112349</name>
</gene>
<evidence type="ECO:0000313" key="10">
    <source>
        <dbReference type="Proteomes" id="UP001221142"/>
    </source>
</evidence>
<reference evidence="9" key="1">
    <citation type="submission" date="2023-03" db="EMBL/GenBank/DDBJ databases">
        <title>Massive genome expansion in bonnet fungi (Mycena s.s.) driven by repeated elements and novel gene families across ecological guilds.</title>
        <authorList>
            <consortium name="Lawrence Berkeley National Laboratory"/>
            <person name="Harder C.B."/>
            <person name="Miyauchi S."/>
            <person name="Viragh M."/>
            <person name="Kuo A."/>
            <person name="Thoen E."/>
            <person name="Andreopoulos B."/>
            <person name="Lu D."/>
            <person name="Skrede I."/>
            <person name="Drula E."/>
            <person name="Henrissat B."/>
            <person name="Morin E."/>
            <person name="Kohler A."/>
            <person name="Barry K."/>
            <person name="LaButti K."/>
            <person name="Morin E."/>
            <person name="Salamov A."/>
            <person name="Lipzen A."/>
            <person name="Mereny Z."/>
            <person name="Hegedus B."/>
            <person name="Baldrian P."/>
            <person name="Stursova M."/>
            <person name="Weitz H."/>
            <person name="Taylor A."/>
            <person name="Grigoriev I.V."/>
            <person name="Nagy L.G."/>
            <person name="Martin F."/>
            <person name="Kauserud H."/>
        </authorList>
    </citation>
    <scope>NUCLEOTIDE SEQUENCE</scope>
    <source>
        <strain evidence="9">9284</strain>
    </source>
</reference>
<keyword evidence="6" id="KW-0963">Cytoplasm</keyword>
<protein>
    <recommendedName>
        <fullName evidence="5">Protein YAE1</fullName>
    </recommendedName>
    <alternativeName>
        <fullName evidence="4">Protein yae1</fullName>
    </alternativeName>
</protein>
<evidence type="ECO:0000256" key="2">
    <source>
        <dbReference type="ARBA" id="ARBA00004496"/>
    </source>
</evidence>
<dbReference type="AlphaFoldDB" id="A0AAD7FJG4"/>
<comment type="caution">
    <text evidence="9">The sequence shown here is derived from an EMBL/GenBank/DDBJ whole genome shotgun (WGS) entry which is preliminary data.</text>
</comment>
<evidence type="ECO:0000256" key="7">
    <source>
        <dbReference type="ARBA" id="ARBA00023242"/>
    </source>
</evidence>
<evidence type="ECO:0000256" key="1">
    <source>
        <dbReference type="ARBA" id="ARBA00004123"/>
    </source>
</evidence>
<dbReference type="EMBL" id="JARKIF010000014">
    <property type="protein sequence ID" value="KAJ7623659.1"/>
    <property type="molecule type" value="Genomic_DNA"/>
</dbReference>
<evidence type="ECO:0000256" key="4">
    <source>
        <dbReference type="ARBA" id="ARBA00017286"/>
    </source>
</evidence>
<evidence type="ECO:0000256" key="3">
    <source>
        <dbReference type="ARBA" id="ARBA00007096"/>
    </source>
</evidence>
<evidence type="ECO:0000256" key="5">
    <source>
        <dbReference type="ARBA" id="ARBA00018400"/>
    </source>
</evidence>
<sequence>MDLDSPWDDTAAPSISRDIEWTKISNEFTNVGYREGITAGKESALQEGFDDGFAGVGVPLGREIGALRGRAAALLAFVQSPLCVVEGREALLAEARAIASALANVRFTDVVPRDLEAEAHAREHLADDEHGVDENEELKEKRKMEGLEDMLAQLTAGAPSAGMGDKPRPTMEDVRALEDRLKALSARLGLPVERS</sequence>
<comment type="subcellular location">
    <subcellularLocation>
        <location evidence="2">Cytoplasm</location>
    </subcellularLocation>
    <subcellularLocation>
        <location evidence="1">Nucleus</location>
    </subcellularLocation>
</comment>
<keyword evidence="10" id="KW-1185">Reference proteome</keyword>
<dbReference type="Proteomes" id="UP001221142">
    <property type="component" value="Unassembled WGS sequence"/>
</dbReference>